<dbReference type="SUPFAM" id="SSF53383">
    <property type="entry name" value="PLP-dependent transferases"/>
    <property type="match status" value="1"/>
</dbReference>
<dbReference type="Pfam" id="PF01041">
    <property type="entry name" value="DegT_DnrJ_EryC1"/>
    <property type="match status" value="1"/>
</dbReference>
<dbReference type="Proteomes" id="UP000270673">
    <property type="component" value="Chromosome"/>
</dbReference>
<dbReference type="GO" id="GO:0008483">
    <property type="term" value="F:transaminase activity"/>
    <property type="evidence" value="ECO:0007669"/>
    <property type="project" value="UniProtKB-KW"/>
</dbReference>
<dbReference type="EMBL" id="CP032819">
    <property type="protein sequence ID" value="AZS30637.1"/>
    <property type="molecule type" value="Genomic_DNA"/>
</dbReference>
<protein>
    <submittedName>
        <fullName evidence="6">DegT/DnrJ/EryC1/StrS family aminotransferase</fullName>
    </submittedName>
</protein>
<dbReference type="InterPro" id="IPR000653">
    <property type="entry name" value="DegT/StrS_aminotransferase"/>
</dbReference>
<dbReference type="FunFam" id="3.40.640.10:FF:000089">
    <property type="entry name" value="Aminotransferase, DegT/DnrJ/EryC1/StrS family"/>
    <property type="match status" value="1"/>
</dbReference>
<keyword evidence="1 4" id="KW-0663">Pyridoxal phosphate</keyword>
<dbReference type="InterPro" id="IPR015424">
    <property type="entry name" value="PyrdxlP-dep_Trfase"/>
</dbReference>
<reference evidence="6 7" key="1">
    <citation type="submission" date="2018-10" db="EMBL/GenBank/DDBJ databases">
        <title>Butyricimonas faecalis sp. nov., isolated from human faeces and emended description of the genus Butyricimonas.</title>
        <authorList>
            <person name="Le Roy T."/>
            <person name="Van der Smissen P."/>
            <person name="Paquot A."/>
            <person name="Delzenne N."/>
            <person name="Muccioli G."/>
            <person name="Collet J.-F."/>
            <person name="Cani P.D."/>
        </authorList>
    </citation>
    <scope>NUCLEOTIDE SEQUENCE [LARGE SCALE GENOMIC DNA]</scope>
    <source>
        <strain evidence="6 7">H184</strain>
    </source>
</reference>
<dbReference type="PANTHER" id="PTHR30244:SF36">
    <property type="entry name" value="3-OXO-GLUCOSE-6-PHOSPHATE:GLUTAMATE AMINOTRANSFERASE"/>
    <property type="match status" value="1"/>
</dbReference>
<dbReference type="InterPro" id="IPR015421">
    <property type="entry name" value="PyrdxlP-dep_Trfase_major"/>
</dbReference>
<organism evidence="6 7">
    <name type="scientific">Butyricimonas faecalis</name>
    <dbReference type="NCBI Taxonomy" id="2093856"/>
    <lineage>
        <taxon>Bacteria</taxon>
        <taxon>Pseudomonadati</taxon>
        <taxon>Bacteroidota</taxon>
        <taxon>Bacteroidia</taxon>
        <taxon>Bacteroidales</taxon>
        <taxon>Odoribacteraceae</taxon>
        <taxon>Butyricimonas</taxon>
    </lineage>
</organism>
<evidence type="ECO:0000313" key="6">
    <source>
        <dbReference type="EMBL" id="AZS30637.1"/>
    </source>
</evidence>
<comment type="similarity">
    <text evidence="2 5">Belongs to the DegT/DnrJ/EryC1 family.</text>
</comment>
<evidence type="ECO:0000256" key="3">
    <source>
        <dbReference type="PIRSR" id="PIRSR000390-1"/>
    </source>
</evidence>
<accession>A0A3Q9IQH6</accession>
<dbReference type="PIRSF" id="PIRSF000390">
    <property type="entry name" value="PLP_StrS"/>
    <property type="match status" value="1"/>
</dbReference>
<keyword evidence="6" id="KW-0032">Aminotransferase</keyword>
<feature type="modified residue" description="N6-(pyridoxal phosphate)lysine" evidence="4">
    <location>
        <position position="191"/>
    </location>
</feature>
<evidence type="ECO:0000256" key="5">
    <source>
        <dbReference type="RuleBase" id="RU004508"/>
    </source>
</evidence>
<dbReference type="OrthoDB" id="9810913at2"/>
<name>A0A3Q9IQH6_9BACT</name>
<dbReference type="Gene3D" id="3.90.1150.10">
    <property type="entry name" value="Aspartate Aminotransferase, domain 1"/>
    <property type="match status" value="1"/>
</dbReference>
<dbReference type="GO" id="GO:0030170">
    <property type="term" value="F:pyridoxal phosphate binding"/>
    <property type="evidence" value="ECO:0007669"/>
    <property type="project" value="UniProtKB-ARBA"/>
</dbReference>
<dbReference type="Gene3D" id="3.40.640.10">
    <property type="entry name" value="Type I PLP-dependent aspartate aminotransferase-like (Major domain)"/>
    <property type="match status" value="1"/>
</dbReference>
<evidence type="ECO:0000256" key="2">
    <source>
        <dbReference type="ARBA" id="ARBA00037999"/>
    </source>
</evidence>
<dbReference type="InterPro" id="IPR015422">
    <property type="entry name" value="PyrdxlP-dep_Trfase_small"/>
</dbReference>
<feature type="active site" description="Proton acceptor" evidence="3">
    <location>
        <position position="191"/>
    </location>
</feature>
<keyword evidence="7" id="KW-1185">Reference proteome</keyword>
<evidence type="ECO:0000313" key="7">
    <source>
        <dbReference type="Proteomes" id="UP000270673"/>
    </source>
</evidence>
<dbReference type="PANTHER" id="PTHR30244">
    <property type="entry name" value="TRANSAMINASE"/>
    <property type="match status" value="1"/>
</dbReference>
<dbReference type="RefSeq" id="WP_106481289.1">
    <property type="nucleotide sequence ID" value="NZ_CP032819.1"/>
</dbReference>
<dbReference type="CDD" id="cd00616">
    <property type="entry name" value="AHBA_syn"/>
    <property type="match status" value="1"/>
</dbReference>
<proteinExistence type="inferred from homology"/>
<evidence type="ECO:0000256" key="4">
    <source>
        <dbReference type="PIRSR" id="PIRSR000390-2"/>
    </source>
</evidence>
<gene>
    <name evidence="6" type="ORF">D8S85_14490</name>
</gene>
<dbReference type="GO" id="GO:0000271">
    <property type="term" value="P:polysaccharide biosynthetic process"/>
    <property type="evidence" value="ECO:0007669"/>
    <property type="project" value="TreeGrafter"/>
</dbReference>
<dbReference type="KEGG" id="buy:D8S85_14490"/>
<sequence>MKIAMVDLHGQYERIREEINNAIQEVLDSTAFINGPQVKTFAQHLAEYNQVEHVIPCANGTDALQIALMALGLQPGDEVIVPVHTYVATAEVIALLRLEPIFVDCVADRFTIDVTKIEEKITSRTKAIVPVHLYGQCADMEPLMDIARRHKLYVVEDTAQAIGATYTFSNGVAQKAGCIGDIGTTSFFPSKNLGCYGDGGALFIRDYELAERARMIANHGQKIKYHHRVVGCNSRLDTLQAAILDVKLKYLDEYSATRNEVAARYDKGLAAVKGIILPQRADNSTHVFHQYTIQVGNHLRDELKSFLAEHDIPSMIYYPIPLHLQEAYAKEGQGKGTFPIAEQLSEEVLSLPIHTEMKMEEQEYIIKQIHAFFNR</sequence>
<evidence type="ECO:0000256" key="1">
    <source>
        <dbReference type="ARBA" id="ARBA00022898"/>
    </source>
</evidence>
<dbReference type="AlphaFoldDB" id="A0A3Q9IQH6"/>
<keyword evidence="6" id="KW-0808">Transferase</keyword>